<dbReference type="EMBL" id="BARU01006561">
    <property type="protein sequence ID" value="GAH33705.1"/>
    <property type="molecule type" value="Genomic_DNA"/>
</dbReference>
<dbReference type="InterPro" id="IPR038723">
    <property type="entry name" value="ArnR1-like_HTH"/>
</dbReference>
<reference evidence="2" key="1">
    <citation type="journal article" date="2014" name="Front. Microbiol.">
        <title>High frequency of phylogenetically diverse reductive dehalogenase-homologous genes in deep subseafloor sedimentary metagenomes.</title>
        <authorList>
            <person name="Kawai M."/>
            <person name="Futagami T."/>
            <person name="Toyoda A."/>
            <person name="Takaki Y."/>
            <person name="Nishi S."/>
            <person name="Hori S."/>
            <person name="Arai W."/>
            <person name="Tsubouchi T."/>
            <person name="Morono Y."/>
            <person name="Uchiyama I."/>
            <person name="Ito T."/>
            <person name="Fujiyama A."/>
            <person name="Inagaki F."/>
            <person name="Takami H."/>
        </authorList>
    </citation>
    <scope>NUCLEOTIDE SEQUENCE</scope>
    <source>
        <strain evidence="2">Expedition CK06-06</strain>
    </source>
</reference>
<dbReference type="InterPro" id="IPR036390">
    <property type="entry name" value="WH_DNA-bd_sf"/>
</dbReference>
<dbReference type="InterPro" id="IPR036388">
    <property type="entry name" value="WH-like_DNA-bd_sf"/>
</dbReference>
<sequence length="87" mass="9873">MRRNDLDICADILRITRDGAKKTHIVYKANLNFNMIKRYLKRLIGGELLTLADGHYTATNRGLSWLSRYEDLSYVSAMSPEAAAIVV</sequence>
<dbReference type="SUPFAM" id="SSF46785">
    <property type="entry name" value="Winged helix' DNA-binding domain"/>
    <property type="match status" value="1"/>
</dbReference>
<evidence type="ECO:0000259" key="1">
    <source>
        <dbReference type="Pfam" id="PF14947"/>
    </source>
</evidence>
<comment type="caution">
    <text evidence="2">The sequence shown here is derived from an EMBL/GenBank/DDBJ whole genome shotgun (WGS) entry which is preliminary data.</text>
</comment>
<dbReference type="Gene3D" id="1.10.10.10">
    <property type="entry name" value="Winged helix-like DNA-binding domain superfamily/Winged helix DNA-binding domain"/>
    <property type="match status" value="1"/>
</dbReference>
<gene>
    <name evidence="2" type="ORF">S03H2_12906</name>
</gene>
<accession>X1FMF9</accession>
<dbReference type="Pfam" id="PF14947">
    <property type="entry name" value="HTH_45"/>
    <property type="match status" value="1"/>
</dbReference>
<organism evidence="2">
    <name type="scientific">marine sediment metagenome</name>
    <dbReference type="NCBI Taxonomy" id="412755"/>
    <lineage>
        <taxon>unclassified sequences</taxon>
        <taxon>metagenomes</taxon>
        <taxon>ecological metagenomes</taxon>
    </lineage>
</organism>
<proteinExistence type="predicted"/>
<evidence type="ECO:0000313" key="2">
    <source>
        <dbReference type="EMBL" id="GAH33705.1"/>
    </source>
</evidence>
<feature type="domain" description="ArnR1-like winged helix-turn-helix" evidence="1">
    <location>
        <begin position="2"/>
        <end position="73"/>
    </location>
</feature>
<dbReference type="AlphaFoldDB" id="X1FMF9"/>
<name>X1FMF9_9ZZZZ</name>
<protein>
    <recommendedName>
        <fullName evidence="1">ArnR1-like winged helix-turn-helix domain-containing protein</fullName>
    </recommendedName>
</protein>